<dbReference type="InterPro" id="IPR006671">
    <property type="entry name" value="Cyclin_N"/>
</dbReference>
<feature type="compositionally biased region" description="Polar residues" evidence="3">
    <location>
        <begin position="28"/>
        <end position="39"/>
    </location>
</feature>
<dbReference type="InterPro" id="IPR039361">
    <property type="entry name" value="Cyclin"/>
</dbReference>
<reference evidence="6" key="2">
    <citation type="journal article" date="2015" name="Gigascience">
        <title>Reconstructing a comprehensive transcriptome assembly of a white-pupal translocated strain of the pest fruit fly Bactrocera cucurbitae.</title>
        <authorList>
            <person name="Sim S.B."/>
            <person name="Calla B."/>
            <person name="Hall B."/>
            <person name="DeRego T."/>
            <person name="Geib S.M."/>
        </authorList>
    </citation>
    <scope>NUCLEOTIDE SEQUENCE</scope>
</reference>
<feature type="domain" description="Cyclin-like" evidence="4">
    <location>
        <begin position="224"/>
        <end position="310"/>
    </location>
</feature>
<evidence type="ECO:0000256" key="2">
    <source>
        <dbReference type="RuleBase" id="RU000383"/>
    </source>
</evidence>
<reference evidence="6" key="1">
    <citation type="submission" date="2014-11" db="EMBL/GenBank/DDBJ databases">
        <authorList>
            <person name="Geib S."/>
        </authorList>
    </citation>
    <scope>NUCLEOTIDE SEQUENCE</scope>
</reference>
<dbReference type="FunFam" id="1.10.472.10:FF:000003">
    <property type="entry name" value="G1/S-specific cyclin-D2"/>
    <property type="match status" value="1"/>
</dbReference>
<dbReference type="AlphaFoldDB" id="A0A0A1WNS5"/>
<feature type="region of interest" description="Disordered" evidence="3">
    <location>
        <begin position="28"/>
        <end position="151"/>
    </location>
</feature>
<name>A0A0A1WNS5_ZEUCU</name>
<dbReference type="InterPro" id="IPR013763">
    <property type="entry name" value="Cyclin-like_dom"/>
</dbReference>
<sequence>MDLLCTENLRNDYDCDVSYVPTQMRAHSYTQSQLQQHLVTQPPPSTTTTTESTPISETEQQPTKECILKEPQTKIMPGAPSPYSSSSSSLLSPGSSSPSSGYNSATSNTSSHANQPHMLHNRQYQREEDTQKHHHQYQQQQQQQETKPHEYYDDQHSNNAVFLKSVPSRDLGFVNNATVDPIFLTDRCLENALKAEEKLPQPVCTYFKTVQKDITPPMRKIVAEWMMEVCAEEKSQEEVVLLALNYMDRFLSTKSVTKTHLQILAAACLLLASKLREPSCRALSAELLVFYTDNSIYKGDLIKWELYVLSRLGWDLSSVTPLDFLELLLIRLPIKSKECPDLSLDKVRQHAQAFICLAAKEHYFSIYSASTIAAASIAAALSGLNWHLRTEQKLRHLLDLLTDLTSIEQEYLHECMQKMEVIFEEHSRNLPSYISTPEPYHQQQPTEQPQLQQQQQQHYQNQQKQQQHVHTM</sequence>
<feature type="compositionally biased region" description="Low complexity" evidence="3">
    <location>
        <begin position="46"/>
        <end position="61"/>
    </location>
</feature>
<dbReference type="SMART" id="SM00385">
    <property type="entry name" value="CYCLIN"/>
    <property type="match status" value="1"/>
</dbReference>
<dbReference type="Pfam" id="PF02984">
    <property type="entry name" value="Cyclin_C"/>
    <property type="match status" value="1"/>
</dbReference>
<dbReference type="SUPFAM" id="SSF47954">
    <property type="entry name" value="Cyclin-like"/>
    <property type="match status" value="2"/>
</dbReference>
<dbReference type="EMBL" id="GBXI01014127">
    <property type="protein sequence ID" value="JAD00165.1"/>
    <property type="molecule type" value="Transcribed_RNA"/>
</dbReference>
<gene>
    <name evidence="6" type="primary">CCND2</name>
    <name evidence="6" type="ORF">g.24601</name>
</gene>
<organism evidence="6">
    <name type="scientific">Zeugodacus cucurbitae</name>
    <name type="common">Melon fruit fly</name>
    <name type="synonym">Bactrocera cucurbitae</name>
    <dbReference type="NCBI Taxonomy" id="28588"/>
    <lineage>
        <taxon>Eukaryota</taxon>
        <taxon>Metazoa</taxon>
        <taxon>Ecdysozoa</taxon>
        <taxon>Arthropoda</taxon>
        <taxon>Hexapoda</taxon>
        <taxon>Insecta</taxon>
        <taxon>Pterygota</taxon>
        <taxon>Neoptera</taxon>
        <taxon>Endopterygota</taxon>
        <taxon>Diptera</taxon>
        <taxon>Brachycera</taxon>
        <taxon>Muscomorpha</taxon>
        <taxon>Tephritoidea</taxon>
        <taxon>Tephritidae</taxon>
        <taxon>Zeugodacus</taxon>
        <taxon>Zeugodacus</taxon>
    </lineage>
</organism>
<proteinExistence type="inferred from homology"/>
<comment type="similarity">
    <text evidence="2">Belongs to the cyclin family.</text>
</comment>
<evidence type="ECO:0000313" key="6">
    <source>
        <dbReference type="EMBL" id="JAD00165.1"/>
    </source>
</evidence>
<feature type="domain" description="Cyclin C-terminal" evidence="5">
    <location>
        <begin position="319"/>
        <end position="449"/>
    </location>
</feature>
<accession>A0A0A1WNS5</accession>
<evidence type="ECO:0000259" key="5">
    <source>
        <dbReference type="SMART" id="SM01332"/>
    </source>
</evidence>
<protein>
    <submittedName>
        <fullName evidence="6">G1/S-specific cyclin-D2</fullName>
    </submittedName>
</protein>
<feature type="region of interest" description="Disordered" evidence="3">
    <location>
        <begin position="433"/>
        <end position="472"/>
    </location>
</feature>
<dbReference type="PANTHER" id="PTHR10177">
    <property type="entry name" value="CYCLINS"/>
    <property type="match status" value="1"/>
</dbReference>
<evidence type="ECO:0000256" key="1">
    <source>
        <dbReference type="ARBA" id="ARBA00023127"/>
    </source>
</evidence>
<feature type="compositionally biased region" description="Low complexity" evidence="3">
    <location>
        <begin position="442"/>
        <end position="466"/>
    </location>
</feature>
<evidence type="ECO:0000256" key="3">
    <source>
        <dbReference type="SAM" id="MobiDB-lite"/>
    </source>
</evidence>
<dbReference type="InterPro" id="IPR004367">
    <property type="entry name" value="Cyclin_C-dom"/>
</dbReference>
<dbReference type="InterPro" id="IPR036915">
    <property type="entry name" value="Cyclin-like_sf"/>
</dbReference>
<dbReference type="Pfam" id="PF00134">
    <property type="entry name" value="Cyclin_N"/>
    <property type="match status" value="1"/>
</dbReference>
<feature type="compositionally biased region" description="Low complexity" evidence="3">
    <location>
        <begin position="81"/>
        <end position="114"/>
    </location>
</feature>
<keyword evidence="1 2" id="KW-0195">Cyclin</keyword>
<evidence type="ECO:0000259" key="4">
    <source>
        <dbReference type="SMART" id="SM00385"/>
    </source>
</evidence>
<dbReference type="Gene3D" id="1.10.472.10">
    <property type="entry name" value="Cyclin-like"/>
    <property type="match status" value="2"/>
</dbReference>
<dbReference type="SMART" id="SM01332">
    <property type="entry name" value="Cyclin_C"/>
    <property type="match status" value="1"/>
</dbReference>